<evidence type="ECO:0000313" key="4">
    <source>
        <dbReference type="Proteomes" id="UP000195331"/>
    </source>
</evidence>
<feature type="domain" description="PknH-like extracellular" evidence="2">
    <location>
        <begin position="41"/>
        <end position="163"/>
    </location>
</feature>
<dbReference type="EMBL" id="CP020809">
    <property type="protein sequence ID" value="ART72359.1"/>
    <property type="molecule type" value="Genomic_DNA"/>
</dbReference>
<dbReference type="InterPro" id="IPR026954">
    <property type="entry name" value="PknH-like_Extracell"/>
</dbReference>
<dbReference type="Proteomes" id="UP000195331">
    <property type="component" value="Chromosome"/>
</dbReference>
<protein>
    <recommendedName>
        <fullName evidence="2">PknH-like extracellular domain-containing protein</fullName>
    </recommendedName>
</protein>
<reference evidence="3 4" key="1">
    <citation type="submission" date="2017-04" db="EMBL/GenBank/DDBJ databases">
        <title>Whole Genome Sequence of 1,4-Dioxane Degrading Bacterium Mycobacterium dioxanotrophicus PH-06.</title>
        <authorList>
            <person name="He Y."/>
        </authorList>
    </citation>
    <scope>NUCLEOTIDE SEQUENCE [LARGE SCALE GENOMIC DNA]</scope>
    <source>
        <strain evidence="3 4">PH-06</strain>
    </source>
</reference>
<evidence type="ECO:0000313" key="3">
    <source>
        <dbReference type="EMBL" id="ART72359.1"/>
    </source>
</evidence>
<feature type="chain" id="PRO_5013231246" description="PknH-like extracellular domain-containing protein" evidence="1">
    <location>
        <begin position="32"/>
        <end position="212"/>
    </location>
</feature>
<dbReference type="AlphaFoldDB" id="A0A1Y0CAU3"/>
<keyword evidence="4" id="KW-1185">Reference proteome</keyword>
<sequence>MTEILAGHARRSLPMVAAFCCLALATATAGAPTTTATPTSPTVLSVDDIRAITGIHEFHVPDVPGHGDLVAPVPIPDTPALCRAVYDQPVVFGTDWTQFRSVTYSADIPHPLLPGIASLAQSIAIYPDAGAARGAFERIVAAAPACSDMNADYYHRTLQHPDPNTLILNGDMVTDGYRLSDTALIGVSTLVPSELAPIDALNLVERLQDAQR</sequence>
<evidence type="ECO:0000259" key="2">
    <source>
        <dbReference type="Pfam" id="PF14032"/>
    </source>
</evidence>
<organism evidence="3 4">
    <name type="scientific">Mycobacterium dioxanotrophicus</name>
    <dbReference type="NCBI Taxonomy" id="482462"/>
    <lineage>
        <taxon>Bacteria</taxon>
        <taxon>Bacillati</taxon>
        <taxon>Actinomycetota</taxon>
        <taxon>Actinomycetes</taxon>
        <taxon>Mycobacteriales</taxon>
        <taxon>Mycobacteriaceae</taxon>
        <taxon>Mycobacterium</taxon>
    </lineage>
</organism>
<dbReference type="Pfam" id="PF14032">
    <property type="entry name" value="PknH_C"/>
    <property type="match status" value="1"/>
</dbReference>
<dbReference type="Gene3D" id="3.40.1000.70">
    <property type="entry name" value="PknH-like extracellular domain"/>
    <property type="match status" value="1"/>
</dbReference>
<keyword evidence="1" id="KW-0732">Signal</keyword>
<feature type="signal peptide" evidence="1">
    <location>
        <begin position="1"/>
        <end position="31"/>
    </location>
</feature>
<dbReference type="InterPro" id="IPR038232">
    <property type="entry name" value="PknH-like_Extracell_sf"/>
</dbReference>
<name>A0A1Y0CAU3_9MYCO</name>
<evidence type="ECO:0000256" key="1">
    <source>
        <dbReference type="SAM" id="SignalP"/>
    </source>
</evidence>
<accession>A0A1Y0CAU3</accession>
<dbReference type="KEGG" id="mdx:BTO20_30785"/>
<gene>
    <name evidence="3" type="ORF">BTO20_30785</name>
</gene>
<proteinExistence type="predicted"/>